<reference evidence="6 7" key="1">
    <citation type="journal article" date="2013" name="Front. Microbiol.">
        <title>The genome of the endophytic bacterium H. frisingense GSF30(T) identifies diverse strategies in the Herbaspirillum genus to interact with plants.</title>
        <authorList>
            <person name="Straub D."/>
            <person name="Rothballer M."/>
            <person name="Hartmann A."/>
            <person name="Ludewig U."/>
        </authorList>
    </citation>
    <scope>NUCLEOTIDE SEQUENCE [LARGE SCALE GENOMIC DNA]</scope>
    <source>
        <strain evidence="6 7">GSF30</strain>
    </source>
</reference>
<feature type="domain" description="HTH lysR-type" evidence="5">
    <location>
        <begin position="6"/>
        <end position="63"/>
    </location>
</feature>
<dbReference type="GO" id="GO:0000976">
    <property type="term" value="F:transcription cis-regulatory region binding"/>
    <property type="evidence" value="ECO:0007669"/>
    <property type="project" value="TreeGrafter"/>
</dbReference>
<dbReference type="InterPro" id="IPR036388">
    <property type="entry name" value="WH-like_DNA-bd_sf"/>
</dbReference>
<evidence type="ECO:0000256" key="1">
    <source>
        <dbReference type="ARBA" id="ARBA00009437"/>
    </source>
</evidence>
<keyword evidence="4" id="KW-0804">Transcription</keyword>
<keyword evidence="2" id="KW-0805">Transcription regulation</keyword>
<dbReference type="PANTHER" id="PTHR30126:SF40">
    <property type="entry name" value="HTH-TYPE TRANSCRIPTIONAL REGULATOR GLTR"/>
    <property type="match status" value="1"/>
</dbReference>
<evidence type="ECO:0000313" key="6">
    <source>
        <dbReference type="EMBL" id="EOA02412.1"/>
    </source>
</evidence>
<proteinExistence type="inferred from homology"/>
<dbReference type="GO" id="GO:0003700">
    <property type="term" value="F:DNA-binding transcription factor activity"/>
    <property type="evidence" value="ECO:0007669"/>
    <property type="project" value="InterPro"/>
</dbReference>
<dbReference type="PANTHER" id="PTHR30126">
    <property type="entry name" value="HTH-TYPE TRANSCRIPTIONAL REGULATOR"/>
    <property type="match status" value="1"/>
</dbReference>
<evidence type="ECO:0000313" key="7">
    <source>
        <dbReference type="Proteomes" id="UP000006772"/>
    </source>
</evidence>
<dbReference type="RefSeq" id="WP_006465358.1">
    <property type="nucleotide sequence ID" value="NZ_AEEC02000051.1"/>
</dbReference>
<dbReference type="Pfam" id="PF00126">
    <property type="entry name" value="HTH_1"/>
    <property type="match status" value="1"/>
</dbReference>
<dbReference type="PROSITE" id="PS50931">
    <property type="entry name" value="HTH_LYSR"/>
    <property type="match status" value="1"/>
</dbReference>
<evidence type="ECO:0000256" key="2">
    <source>
        <dbReference type="ARBA" id="ARBA00023015"/>
    </source>
</evidence>
<organism evidence="6 7">
    <name type="scientific">Herbaspirillum frisingense GSF30</name>
    <dbReference type="NCBI Taxonomy" id="864073"/>
    <lineage>
        <taxon>Bacteria</taxon>
        <taxon>Pseudomonadati</taxon>
        <taxon>Pseudomonadota</taxon>
        <taxon>Betaproteobacteria</taxon>
        <taxon>Burkholderiales</taxon>
        <taxon>Oxalobacteraceae</taxon>
        <taxon>Herbaspirillum</taxon>
    </lineage>
</organism>
<comment type="similarity">
    <text evidence="1">Belongs to the LysR transcriptional regulatory family.</text>
</comment>
<accession>A0AAI9IA86</accession>
<dbReference type="Gene3D" id="3.40.190.290">
    <property type="match status" value="1"/>
</dbReference>
<gene>
    <name evidence="6" type="ORF">HFRIS_022778</name>
</gene>
<dbReference type="Proteomes" id="UP000006772">
    <property type="component" value="Unassembled WGS sequence"/>
</dbReference>
<dbReference type="SUPFAM" id="SSF53850">
    <property type="entry name" value="Periplasmic binding protein-like II"/>
    <property type="match status" value="1"/>
</dbReference>
<dbReference type="Pfam" id="PF03466">
    <property type="entry name" value="LysR_substrate"/>
    <property type="match status" value="1"/>
</dbReference>
<name>A0AAI9IA86_9BURK</name>
<protein>
    <submittedName>
        <fullName evidence="6">LysR family transcriptional regulator</fullName>
    </submittedName>
</protein>
<sequence length="323" mass="36024">MPDMPFDLHALQAFVAVCEGGSMIEAARKLGVTQSAISQLIKSLETQSGMVLLDREFRPSRPTAAGRLLMELAQDLLEHAQRVNERLIDASRSEVAQIRLGGVDSFSATVGPILVQAIAKGARQISLWSGLTPILSEQLQRRELDLAVCTESTVNDLRIEQRLLFSECFVAVIPRSVAERHADAGHDYQAALQSLPLLRYTRRSVIGQQIERYLRHIKLDAPRRLEFDATDPMLNLVAWGMGYAVTTPLCLWQSRHCLPDVVLVPLPPSQLGRRNFFLLSREGEWNSLAEEISALTRQALQDKISPAIRKSLPGLPKDAFSWK</sequence>
<dbReference type="InterPro" id="IPR005119">
    <property type="entry name" value="LysR_subst-bd"/>
</dbReference>
<dbReference type="InterPro" id="IPR036390">
    <property type="entry name" value="WH_DNA-bd_sf"/>
</dbReference>
<dbReference type="InterPro" id="IPR000847">
    <property type="entry name" value="LysR_HTH_N"/>
</dbReference>
<dbReference type="EMBL" id="AEEC02000051">
    <property type="protein sequence ID" value="EOA02412.1"/>
    <property type="molecule type" value="Genomic_DNA"/>
</dbReference>
<dbReference type="AlphaFoldDB" id="A0AAI9IA86"/>
<keyword evidence="3" id="KW-0238">DNA-binding</keyword>
<dbReference type="SUPFAM" id="SSF46785">
    <property type="entry name" value="Winged helix' DNA-binding domain"/>
    <property type="match status" value="1"/>
</dbReference>
<evidence type="ECO:0000256" key="3">
    <source>
        <dbReference type="ARBA" id="ARBA00023125"/>
    </source>
</evidence>
<dbReference type="FunFam" id="1.10.10.10:FF:000001">
    <property type="entry name" value="LysR family transcriptional regulator"/>
    <property type="match status" value="1"/>
</dbReference>
<dbReference type="Gene3D" id="1.10.10.10">
    <property type="entry name" value="Winged helix-like DNA-binding domain superfamily/Winged helix DNA-binding domain"/>
    <property type="match status" value="1"/>
</dbReference>
<evidence type="ECO:0000259" key="5">
    <source>
        <dbReference type="PROSITE" id="PS50931"/>
    </source>
</evidence>
<comment type="caution">
    <text evidence="6">The sequence shown here is derived from an EMBL/GenBank/DDBJ whole genome shotgun (WGS) entry which is preliminary data.</text>
</comment>
<evidence type="ECO:0000256" key="4">
    <source>
        <dbReference type="ARBA" id="ARBA00023163"/>
    </source>
</evidence>
<dbReference type="PRINTS" id="PR00039">
    <property type="entry name" value="HTHLYSR"/>
</dbReference>